<dbReference type="EMBL" id="WCRY01000020">
    <property type="protein sequence ID" value="KAB4478855.1"/>
    <property type="molecule type" value="Genomic_DNA"/>
</dbReference>
<feature type="domain" description="Secretin/TonB short N-terminal" evidence="9">
    <location>
        <begin position="68"/>
        <end position="119"/>
    </location>
</feature>
<dbReference type="Gene3D" id="2.60.40.1120">
    <property type="entry name" value="Carboxypeptidase-like, regulatory domain"/>
    <property type="match status" value="1"/>
</dbReference>
<dbReference type="SUPFAM" id="SSF56935">
    <property type="entry name" value="Porins"/>
    <property type="match status" value="1"/>
</dbReference>
<evidence type="ECO:0000313" key="13">
    <source>
        <dbReference type="EMBL" id="RHD87121.1"/>
    </source>
</evidence>
<dbReference type="GO" id="GO:0009279">
    <property type="term" value="C:cell outer membrane"/>
    <property type="evidence" value="ECO:0007669"/>
    <property type="project" value="UniProtKB-SubCell"/>
</dbReference>
<dbReference type="GeneID" id="60923636"/>
<keyword evidence="4 7" id="KW-0812">Transmembrane</keyword>
<comment type="subcellular location">
    <subcellularLocation>
        <location evidence="1 7">Cell outer membrane</location>
        <topology evidence="1 7">Multi-pass membrane protein</topology>
    </subcellularLocation>
</comment>
<dbReference type="EMBL" id="WCSY01000035">
    <property type="protein sequence ID" value="KAB4305628.1"/>
    <property type="molecule type" value="Genomic_DNA"/>
</dbReference>
<dbReference type="Proteomes" id="UP000436858">
    <property type="component" value="Unassembled WGS sequence"/>
</dbReference>
<gene>
    <name evidence="13" type="ORF">DW780_14205</name>
    <name evidence="11" type="ORF">GAN91_18775</name>
    <name evidence="10" type="ORF">GAO51_25415</name>
    <name evidence="12" type="ORF">PO127_24190</name>
</gene>
<evidence type="ECO:0000256" key="2">
    <source>
        <dbReference type="ARBA" id="ARBA00022448"/>
    </source>
</evidence>
<dbReference type="InterPro" id="IPR036942">
    <property type="entry name" value="Beta-barrel_TonB_sf"/>
</dbReference>
<evidence type="ECO:0000313" key="16">
    <source>
        <dbReference type="Proteomes" id="UP000440614"/>
    </source>
</evidence>
<dbReference type="EMBL" id="JAQNVG010000064">
    <property type="protein sequence ID" value="MDC2238849.1"/>
    <property type="molecule type" value="Genomic_DNA"/>
</dbReference>
<dbReference type="FunFam" id="2.60.40.1120:FF:000003">
    <property type="entry name" value="Outer membrane protein Omp121"/>
    <property type="match status" value="1"/>
</dbReference>
<evidence type="ECO:0000256" key="8">
    <source>
        <dbReference type="SAM" id="Phobius"/>
    </source>
</evidence>
<dbReference type="InterPro" id="IPR012910">
    <property type="entry name" value="Plug_dom"/>
</dbReference>
<accession>C6ISZ9</accession>
<dbReference type="InterPro" id="IPR023997">
    <property type="entry name" value="TonB-dep_OMP_SusC/RagA_CS"/>
</dbReference>
<dbReference type="Gene3D" id="2.40.170.20">
    <property type="entry name" value="TonB-dependent receptor, beta-barrel domain"/>
    <property type="match status" value="1"/>
</dbReference>
<dbReference type="NCBIfam" id="TIGR04057">
    <property type="entry name" value="SusC_RagA_signa"/>
    <property type="match status" value="1"/>
</dbReference>
<evidence type="ECO:0000256" key="7">
    <source>
        <dbReference type="PROSITE-ProRule" id="PRU01360"/>
    </source>
</evidence>
<keyword evidence="3 7" id="KW-1134">Transmembrane beta strand</keyword>
<evidence type="ECO:0000256" key="6">
    <source>
        <dbReference type="ARBA" id="ARBA00023237"/>
    </source>
</evidence>
<dbReference type="InterPro" id="IPR037066">
    <property type="entry name" value="Plug_dom_sf"/>
</dbReference>
<dbReference type="Pfam" id="PF13715">
    <property type="entry name" value="CarbopepD_reg_2"/>
    <property type="match status" value="1"/>
</dbReference>
<dbReference type="OMA" id="DISWETT"/>
<dbReference type="SMART" id="SM00965">
    <property type="entry name" value="STN"/>
    <property type="match status" value="1"/>
</dbReference>
<evidence type="ECO:0000313" key="15">
    <source>
        <dbReference type="Proteomes" id="UP000436858"/>
    </source>
</evidence>
<evidence type="ECO:0000259" key="9">
    <source>
        <dbReference type="SMART" id="SM00965"/>
    </source>
</evidence>
<dbReference type="Proteomes" id="UP000284785">
    <property type="component" value="Unassembled WGS sequence"/>
</dbReference>
<evidence type="ECO:0000313" key="10">
    <source>
        <dbReference type="EMBL" id="KAB4305628.1"/>
    </source>
</evidence>
<dbReference type="InterPro" id="IPR011662">
    <property type="entry name" value="Secretin/TonB_short_N"/>
</dbReference>
<dbReference type="InterPro" id="IPR023996">
    <property type="entry name" value="TonB-dep_OMP_SusC/RagA"/>
</dbReference>
<dbReference type="FunFam" id="2.170.130.10:FF:000009">
    <property type="entry name" value="SusC/RagA family TonB-linked outer membrane protein"/>
    <property type="match status" value="1"/>
</dbReference>
<reference evidence="15 16" key="2">
    <citation type="journal article" date="2019" name="Nat. Med.">
        <title>A library of human gut bacterial isolates paired with longitudinal multiomics data enables mechanistic microbiome research.</title>
        <authorList>
            <person name="Poyet M."/>
            <person name="Groussin M."/>
            <person name="Gibbons S.M."/>
            <person name="Avila-Pacheco J."/>
            <person name="Jiang X."/>
            <person name="Kearney S.M."/>
            <person name="Perrotta A.R."/>
            <person name="Berdy B."/>
            <person name="Zhao S."/>
            <person name="Lieberman T.D."/>
            <person name="Swanson P.K."/>
            <person name="Smith M."/>
            <person name="Roesemann S."/>
            <person name="Alexander J.E."/>
            <person name="Rich S.A."/>
            <person name="Livny J."/>
            <person name="Vlamakis H."/>
            <person name="Clish C."/>
            <person name="Bullock K."/>
            <person name="Deik A."/>
            <person name="Scott J."/>
            <person name="Pierce K.A."/>
            <person name="Xavier R.J."/>
            <person name="Alm E.J."/>
        </authorList>
    </citation>
    <scope>NUCLEOTIDE SEQUENCE [LARGE SCALE GENOMIC DNA]</scope>
    <source>
        <strain evidence="11 15">BIOML-A162</strain>
        <strain evidence="10 16">BIOML-A188</strain>
    </source>
</reference>
<dbReference type="Pfam" id="PF07715">
    <property type="entry name" value="Plug"/>
    <property type="match status" value="1"/>
</dbReference>
<dbReference type="PROSITE" id="PS52016">
    <property type="entry name" value="TONB_DEPENDENT_REC_3"/>
    <property type="match status" value="1"/>
</dbReference>
<comment type="caution">
    <text evidence="10">The sequence shown here is derived from an EMBL/GenBank/DDBJ whole genome shotgun (WGS) entry which is preliminary data.</text>
</comment>
<evidence type="ECO:0000256" key="1">
    <source>
        <dbReference type="ARBA" id="ARBA00004571"/>
    </source>
</evidence>
<protein>
    <submittedName>
        <fullName evidence="13">SusC/RagA family TonB-linked outer membrane protein</fullName>
    </submittedName>
    <submittedName>
        <fullName evidence="10">TonB-dependent receptor</fullName>
    </submittedName>
</protein>
<evidence type="ECO:0000313" key="14">
    <source>
        <dbReference type="Proteomes" id="UP000284785"/>
    </source>
</evidence>
<evidence type="ECO:0000256" key="3">
    <source>
        <dbReference type="ARBA" id="ARBA00022452"/>
    </source>
</evidence>
<dbReference type="RefSeq" id="WP_008765142.1">
    <property type="nucleotide sequence ID" value="NZ_BAABXH010000001.1"/>
</dbReference>
<sequence length="1134" mass="126573">MKNSLYQELFIENKQLFRIMKIIVYVCFLCVGNLLAIGSYAQTAHVTIVSNHITIGQVINEIEKQTDYLFVFNVKDINIKRNVKVNAKDKAVNEVLNDIFKDTGIRHAIEGKNIMLINSTDKEKGAQQKDFLVTGIVKDENGEPIIGANIQVVGKSAGTITDMNGRFSISASANSTLQITYIGYQTQTVNIGEQRNINIILQEDNAQLDEVVVVGYGTMKKKDLTGSVTAVKGDELAARRTTQLSTALQGALSGVMVSRDNGAPGSSASIQIRGVTTIGDSSPLVIIDGIPGDINSVNPEDVESMSVLKDAASASIYGSRAAAGVIVITTKRAKSGDVALSYNFEYGWEIPTKLPTYVGAQRYMEMVNETRYNDNPDGGWYQTYTEDEITNWSINNATNPDKYPMTDWGDILLKSSAPRQTHTLSIVGGGKIIRTKASFRYDKTDGLYVNKEYDRFMVRVNNDFNINKYISANLDLNFSRSKALSPNSNPMGAGGRNIPPIYAATWTNGLWGDVKDGENMLAKITDGGTFTNWGTNIGGKLGIDITPVNGLKISAAVAPNFNNVKKKTFVKQIPYTRSEDPNTTVGYMGGYRTTNLTENRNDSHDITTQFFANYAKTLGRHDFSVMIGYEDYYAFWENLDASRDQYQLTSYPYLDLGSEDYRDNGGNAEEYAYRSLFGRMTYSYADRYLIQANLRRDGSSRFASNCRWANFPSVSLGWVISEEKFFKNINMDWFSYLKLRGSWGKLGNERIGAYDDDGNFIYNYYPYQAAIDYSTALFQNSQGIVSSVTTAAQQKYAVRDISWETTESWDIGLDANFLDNRLHFSADYYRKNTKDMLLALEIPHFIGYDNPEVNAGNMHTTGYDIEVGWRDKVGDFTYSISANLSDFTSKMGNLNGTQFLGNQVKMEGSEYNEWYGYVSDGLFLTQEDVDKSPKLNNSVKVGDIKYKDISGPDGVPDGVISPEYDRVLLGGSLPHYMFGLTFNAAYKGWDFGLTLQGVGSQKSQISAAMIEGLRDNWLNFPTILDGNYWSPKNTDEQNATAKYPRLTRTNRDANFCMSDYWLYNGRYIRLKNLSVGYTLPKAWTTKACMNTVRLYVSGSDLFTISNAPKGWDPEVSTEGYPITTSLIFGVSINF</sequence>
<evidence type="ECO:0000256" key="5">
    <source>
        <dbReference type="ARBA" id="ARBA00023136"/>
    </source>
</evidence>
<name>A0A0P0EZB9_BACT4</name>
<dbReference type="SUPFAM" id="SSF49464">
    <property type="entry name" value="Carboxypeptidase regulatory domain-like"/>
    <property type="match status" value="1"/>
</dbReference>
<keyword evidence="8" id="KW-1133">Transmembrane helix</keyword>
<dbReference type="InterPro" id="IPR039426">
    <property type="entry name" value="TonB-dep_rcpt-like"/>
</dbReference>
<accession>A0A0P0EZB9</accession>
<evidence type="ECO:0000256" key="4">
    <source>
        <dbReference type="ARBA" id="ARBA00022692"/>
    </source>
</evidence>
<evidence type="ECO:0000313" key="12">
    <source>
        <dbReference type="EMBL" id="MDC2238849.1"/>
    </source>
</evidence>
<keyword evidence="5 7" id="KW-0472">Membrane</keyword>
<dbReference type="KEGG" id="btho:Btheta7330_04323"/>
<keyword evidence="2 7" id="KW-0813">Transport</keyword>
<dbReference type="InterPro" id="IPR008969">
    <property type="entry name" value="CarboxyPept-like_regulatory"/>
</dbReference>
<keyword evidence="10" id="KW-0675">Receptor</keyword>
<dbReference type="Proteomes" id="UP001217776">
    <property type="component" value="Unassembled WGS sequence"/>
</dbReference>
<dbReference type="Proteomes" id="UP000440614">
    <property type="component" value="Unassembled WGS sequence"/>
</dbReference>
<reference evidence="13 14" key="1">
    <citation type="submission" date="2018-08" db="EMBL/GenBank/DDBJ databases">
        <title>A genome reference for cultivated species of the human gut microbiota.</title>
        <authorList>
            <person name="Zou Y."/>
            <person name="Xue W."/>
            <person name="Luo G."/>
        </authorList>
    </citation>
    <scope>NUCLEOTIDE SEQUENCE [LARGE SCALE GENOMIC DNA]</scope>
    <source>
        <strain evidence="13 14">AM30-26</strain>
    </source>
</reference>
<evidence type="ECO:0000313" key="11">
    <source>
        <dbReference type="EMBL" id="KAB4478855.1"/>
    </source>
</evidence>
<reference evidence="12" key="3">
    <citation type="submission" date="2022-10" db="EMBL/GenBank/DDBJ databases">
        <title>Human gut microbiome strain richness.</title>
        <authorList>
            <person name="Chen-Liaw A."/>
        </authorList>
    </citation>
    <scope>NUCLEOTIDE SEQUENCE</scope>
    <source>
        <strain evidence="12">1001283st1_A3_1001283B150304_161114</strain>
    </source>
</reference>
<keyword evidence="6 7" id="KW-0998">Cell outer membrane</keyword>
<dbReference type="EMBL" id="QSJP01000012">
    <property type="protein sequence ID" value="RHD87121.1"/>
    <property type="molecule type" value="Genomic_DNA"/>
</dbReference>
<organism evidence="10 16">
    <name type="scientific">Bacteroides thetaiotaomicron</name>
    <dbReference type="NCBI Taxonomy" id="818"/>
    <lineage>
        <taxon>Bacteria</taxon>
        <taxon>Pseudomonadati</taxon>
        <taxon>Bacteroidota</taxon>
        <taxon>Bacteroidia</taxon>
        <taxon>Bacteroidales</taxon>
        <taxon>Bacteroidaceae</taxon>
        <taxon>Bacteroides</taxon>
    </lineage>
</organism>
<comment type="similarity">
    <text evidence="7">Belongs to the TonB-dependent receptor family.</text>
</comment>
<dbReference type="NCBIfam" id="TIGR04056">
    <property type="entry name" value="OMP_RagA_SusC"/>
    <property type="match status" value="1"/>
</dbReference>
<dbReference type="Gene3D" id="2.170.130.10">
    <property type="entry name" value="TonB-dependent receptor, plug domain"/>
    <property type="match status" value="1"/>
</dbReference>
<dbReference type="AlphaFoldDB" id="A0A0P0EZB9"/>
<feature type="transmembrane region" description="Helical" evidence="8">
    <location>
        <begin position="22"/>
        <end position="41"/>
    </location>
</feature>
<proteinExistence type="inferred from homology"/>